<dbReference type="InterPro" id="IPR036047">
    <property type="entry name" value="F-box-like_dom_sf"/>
</dbReference>
<dbReference type="EMBL" id="JAVXUP010001317">
    <property type="protein sequence ID" value="KAK3013194.1"/>
    <property type="molecule type" value="Genomic_DNA"/>
</dbReference>
<dbReference type="PANTHER" id="PTHR31111">
    <property type="entry name" value="BNAA05G37150D PROTEIN-RELATED"/>
    <property type="match status" value="1"/>
</dbReference>
<dbReference type="Proteomes" id="UP001188597">
    <property type="component" value="Unassembled WGS sequence"/>
</dbReference>
<feature type="domain" description="F-box" evidence="1">
    <location>
        <begin position="5"/>
        <end position="44"/>
    </location>
</feature>
<dbReference type="PANTHER" id="PTHR31111:SF138">
    <property type="entry name" value="F-BOX ASSOCIATED DOMAIN-CONTAINING PROTEIN"/>
    <property type="match status" value="1"/>
</dbReference>
<sequence length="188" mass="20888">MVKRKKFGGAIPPEIILQVLRELCVKSLLRFRCVSKRWRSTIDDPVFIGSHRTRSHTRQGGTSLLYCPQHSGRLYLRDPEGGPSVTLPFITGSARLQSVNGLICCGNYICNPSTREIIQLPLAEFVIKAITAGTKRTEIWVDESYFLGFDPSSNAYKALLIIDAGNRQMGIKGHSFQGKVFRLGTSSS</sequence>
<accession>A0AA88VSG0</accession>
<keyword evidence="3" id="KW-1185">Reference proteome</keyword>
<proteinExistence type="predicted"/>
<evidence type="ECO:0000313" key="2">
    <source>
        <dbReference type="EMBL" id="KAK3013194.1"/>
    </source>
</evidence>
<dbReference type="InterPro" id="IPR001810">
    <property type="entry name" value="F-box_dom"/>
</dbReference>
<dbReference type="Gene3D" id="1.20.1280.50">
    <property type="match status" value="1"/>
</dbReference>
<organism evidence="2 3">
    <name type="scientific">Escallonia herrerae</name>
    <dbReference type="NCBI Taxonomy" id="1293975"/>
    <lineage>
        <taxon>Eukaryota</taxon>
        <taxon>Viridiplantae</taxon>
        <taxon>Streptophyta</taxon>
        <taxon>Embryophyta</taxon>
        <taxon>Tracheophyta</taxon>
        <taxon>Spermatophyta</taxon>
        <taxon>Magnoliopsida</taxon>
        <taxon>eudicotyledons</taxon>
        <taxon>Gunneridae</taxon>
        <taxon>Pentapetalae</taxon>
        <taxon>asterids</taxon>
        <taxon>campanulids</taxon>
        <taxon>Escalloniales</taxon>
        <taxon>Escalloniaceae</taxon>
        <taxon>Escallonia</taxon>
    </lineage>
</organism>
<gene>
    <name evidence="2" type="ORF">RJ639_008805</name>
</gene>
<dbReference type="Pfam" id="PF00646">
    <property type="entry name" value="F-box"/>
    <property type="match status" value="1"/>
</dbReference>
<comment type="caution">
    <text evidence="2">The sequence shown here is derived from an EMBL/GenBank/DDBJ whole genome shotgun (WGS) entry which is preliminary data.</text>
</comment>
<dbReference type="InterPro" id="IPR013187">
    <property type="entry name" value="F-box-assoc_dom_typ3"/>
</dbReference>
<dbReference type="SMART" id="SM00256">
    <property type="entry name" value="FBOX"/>
    <property type="match status" value="1"/>
</dbReference>
<evidence type="ECO:0000259" key="1">
    <source>
        <dbReference type="PROSITE" id="PS50181"/>
    </source>
</evidence>
<evidence type="ECO:0000313" key="3">
    <source>
        <dbReference type="Proteomes" id="UP001188597"/>
    </source>
</evidence>
<reference evidence="2" key="1">
    <citation type="submission" date="2022-12" db="EMBL/GenBank/DDBJ databases">
        <title>Draft genome assemblies for two species of Escallonia (Escalloniales).</title>
        <authorList>
            <person name="Chanderbali A."/>
            <person name="Dervinis C."/>
            <person name="Anghel I."/>
            <person name="Soltis D."/>
            <person name="Soltis P."/>
            <person name="Zapata F."/>
        </authorList>
    </citation>
    <scope>NUCLEOTIDE SEQUENCE</scope>
    <source>
        <strain evidence="2">UCBG64.0493</strain>
        <tissue evidence="2">Leaf</tissue>
    </source>
</reference>
<protein>
    <recommendedName>
        <fullName evidence="1">F-box domain-containing protein</fullName>
    </recommendedName>
</protein>
<dbReference type="Pfam" id="PF08268">
    <property type="entry name" value="FBA_3"/>
    <property type="match status" value="1"/>
</dbReference>
<dbReference type="SUPFAM" id="SSF81383">
    <property type="entry name" value="F-box domain"/>
    <property type="match status" value="1"/>
</dbReference>
<dbReference type="PROSITE" id="PS50181">
    <property type="entry name" value="FBOX"/>
    <property type="match status" value="1"/>
</dbReference>
<name>A0AA88VSG0_9ASTE</name>
<dbReference type="AlphaFoldDB" id="A0AA88VSG0"/>